<protein>
    <submittedName>
        <fullName evidence="1">Uncharacterized protein</fullName>
    </submittedName>
</protein>
<reference evidence="2" key="1">
    <citation type="submission" date="2016-10" db="EMBL/GenBank/DDBJ databases">
        <authorList>
            <person name="Varghese N."/>
            <person name="Submissions S."/>
        </authorList>
    </citation>
    <scope>NUCLEOTIDE SEQUENCE [LARGE SCALE GENOMIC DNA]</scope>
    <source>
        <strain evidence="2">DSM 25329</strain>
    </source>
</reference>
<proteinExistence type="predicted"/>
<evidence type="ECO:0000313" key="2">
    <source>
        <dbReference type="Proteomes" id="UP000198748"/>
    </source>
</evidence>
<evidence type="ECO:0000313" key="1">
    <source>
        <dbReference type="EMBL" id="SDE04761.1"/>
    </source>
</evidence>
<accession>A0A1G6ZQG3</accession>
<gene>
    <name evidence="1" type="ORF">SAMN04487996_103197</name>
</gene>
<sequence length="163" mass="18423">MNKDIYPFYQAEDDFLYFFVSSGIKGDIQKAVVISDVPDSSNYPSDSVYNLGFGDVVAVSSSWILDDSPRSGNGDMPKVIATVALIAMDFLREHPWALLSLEGYVDEKSALQGKNHRNILYQRAIDSNWAELSTEFRFWGVKSGKTEDYIVGNQYDRILVNFK</sequence>
<dbReference type="InterPro" id="IPR053865">
    <property type="entry name" value="DUF6934"/>
</dbReference>
<dbReference type="RefSeq" id="WP_090147428.1">
    <property type="nucleotide sequence ID" value="NZ_FNAN01000003.1"/>
</dbReference>
<dbReference type="EMBL" id="FNAN01000003">
    <property type="protein sequence ID" value="SDE04761.1"/>
    <property type="molecule type" value="Genomic_DNA"/>
</dbReference>
<dbReference type="Pfam" id="PF22028">
    <property type="entry name" value="DUF6934"/>
    <property type="match status" value="1"/>
</dbReference>
<dbReference type="STRING" id="659014.SAMN04487996_103197"/>
<dbReference type="Proteomes" id="UP000198748">
    <property type="component" value="Unassembled WGS sequence"/>
</dbReference>
<keyword evidence="2" id="KW-1185">Reference proteome</keyword>
<dbReference type="AlphaFoldDB" id="A0A1G6ZQG3"/>
<dbReference type="OrthoDB" id="955560at2"/>
<name>A0A1G6ZQG3_9BACT</name>
<organism evidence="1 2">
    <name type="scientific">Dyadobacter soli</name>
    <dbReference type="NCBI Taxonomy" id="659014"/>
    <lineage>
        <taxon>Bacteria</taxon>
        <taxon>Pseudomonadati</taxon>
        <taxon>Bacteroidota</taxon>
        <taxon>Cytophagia</taxon>
        <taxon>Cytophagales</taxon>
        <taxon>Spirosomataceae</taxon>
        <taxon>Dyadobacter</taxon>
    </lineage>
</organism>